<organism evidence="1 2">
    <name type="scientific">Panagrolaimus sp. PS1159</name>
    <dbReference type="NCBI Taxonomy" id="55785"/>
    <lineage>
        <taxon>Eukaryota</taxon>
        <taxon>Metazoa</taxon>
        <taxon>Ecdysozoa</taxon>
        <taxon>Nematoda</taxon>
        <taxon>Chromadorea</taxon>
        <taxon>Rhabditida</taxon>
        <taxon>Tylenchina</taxon>
        <taxon>Panagrolaimomorpha</taxon>
        <taxon>Panagrolaimoidea</taxon>
        <taxon>Panagrolaimidae</taxon>
        <taxon>Panagrolaimus</taxon>
    </lineage>
</organism>
<protein>
    <submittedName>
        <fullName evidence="2">Chorein N-terminal domain-containing protein</fullName>
    </submittedName>
</protein>
<evidence type="ECO:0000313" key="2">
    <source>
        <dbReference type="WBParaSite" id="PS1159_v2.g9971.t2"/>
    </source>
</evidence>
<name>A0AC35GYB4_9BILA</name>
<proteinExistence type="predicted"/>
<dbReference type="WBParaSite" id="PS1159_v2.g9971.t2">
    <property type="protein sequence ID" value="PS1159_v2.g9971.t2"/>
    <property type="gene ID" value="PS1159_v2.g9971"/>
</dbReference>
<dbReference type="Proteomes" id="UP000887580">
    <property type="component" value="Unplaced"/>
</dbReference>
<accession>A0AC35GYB4</accession>
<evidence type="ECO:0000313" key="1">
    <source>
        <dbReference type="Proteomes" id="UP000887580"/>
    </source>
</evidence>
<sequence length="166" mass="18429">MVSIIKNQLIKHLSIFAKNLKPEQISLEVLGGTGELRNIVLNEAVLTEKLELPPFLKLKKAECNRVKIKIPWTKLSTSPVQIIVDELHVIPWTKLSTSPVQIIVDELQVVLQLGHAKAPDPPKKTSGSNSYGFADKVVEGLLIKINVLDVSFESDSFSGSIWVCFF</sequence>
<reference evidence="2" key="1">
    <citation type="submission" date="2025-08" db="UniProtKB">
        <authorList>
            <consortium name="WormBaseParasite"/>
        </authorList>
    </citation>
    <scope>IDENTIFICATION</scope>
</reference>